<evidence type="ECO:0000313" key="4">
    <source>
        <dbReference type="EMBL" id="TWI09439.1"/>
    </source>
</evidence>
<keyword evidence="2" id="KW-0732">Signal</keyword>
<protein>
    <submittedName>
        <fullName evidence="4">Polyisoprenoid-binding protein YceI</fullName>
    </submittedName>
</protein>
<feature type="compositionally biased region" description="Low complexity" evidence="1">
    <location>
        <begin position="201"/>
        <end position="219"/>
    </location>
</feature>
<feature type="domain" description="Lipid/polyisoprenoid-binding YceI-like" evidence="3">
    <location>
        <begin position="29"/>
        <end position="194"/>
    </location>
</feature>
<dbReference type="SUPFAM" id="SSF101874">
    <property type="entry name" value="YceI-like"/>
    <property type="match status" value="1"/>
</dbReference>
<sequence length="228" mass="23808">MPLTRPCFVAAVAGTLMAASSARAAEPEAYSLDPVHTRVMVAVEHAGFSRALGIASGSTGSVWFDPEDLAATRWDISLPLTRLDFGDAKWNSAVQAANLLDASRHPEARFVSTGVTPVDARHARACGDLTVRGTTTPLCLDVTVNAVKRHPLPPFRRTAGFSATGTLSRSALGMAAWPSLIGDSIELRIEAEAVRARNDEPASAPDAAAPPKATGGTPSPIGPPEPRP</sequence>
<dbReference type="PANTHER" id="PTHR34406">
    <property type="entry name" value="PROTEIN YCEI"/>
    <property type="match status" value="1"/>
</dbReference>
<dbReference type="Pfam" id="PF04264">
    <property type="entry name" value="YceI"/>
    <property type="match status" value="1"/>
</dbReference>
<dbReference type="InterPro" id="IPR036761">
    <property type="entry name" value="TTHA0802/YceI-like_sf"/>
</dbReference>
<evidence type="ECO:0000313" key="5">
    <source>
        <dbReference type="Proteomes" id="UP000316471"/>
    </source>
</evidence>
<evidence type="ECO:0000256" key="1">
    <source>
        <dbReference type="SAM" id="MobiDB-lite"/>
    </source>
</evidence>
<organism evidence="4 5">
    <name type="scientific">Aerolutibacter ruishenii</name>
    <dbReference type="NCBI Taxonomy" id="686800"/>
    <lineage>
        <taxon>Bacteria</taxon>
        <taxon>Pseudomonadati</taxon>
        <taxon>Pseudomonadota</taxon>
        <taxon>Gammaproteobacteria</taxon>
        <taxon>Lysobacterales</taxon>
        <taxon>Lysobacteraceae</taxon>
        <taxon>Aerolutibacter</taxon>
    </lineage>
</organism>
<evidence type="ECO:0000256" key="2">
    <source>
        <dbReference type="SAM" id="SignalP"/>
    </source>
</evidence>
<dbReference type="SMART" id="SM00867">
    <property type="entry name" value="YceI"/>
    <property type="match status" value="1"/>
</dbReference>
<dbReference type="Gene3D" id="2.40.128.110">
    <property type="entry name" value="Lipid/polyisoprenoid-binding, YceI-like"/>
    <property type="match status" value="1"/>
</dbReference>
<feature type="region of interest" description="Disordered" evidence="1">
    <location>
        <begin position="196"/>
        <end position="228"/>
    </location>
</feature>
<proteinExistence type="predicted"/>
<feature type="chain" id="PRO_5022015145" evidence="2">
    <location>
        <begin position="25"/>
        <end position="228"/>
    </location>
</feature>
<comment type="caution">
    <text evidence="4">The sequence shown here is derived from an EMBL/GenBank/DDBJ whole genome shotgun (WGS) entry which is preliminary data.</text>
</comment>
<dbReference type="EMBL" id="VLKP01000008">
    <property type="protein sequence ID" value="TWI09439.1"/>
    <property type="molecule type" value="Genomic_DNA"/>
</dbReference>
<dbReference type="OrthoDB" id="9811006at2"/>
<evidence type="ECO:0000259" key="3">
    <source>
        <dbReference type="SMART" id="SM00867"/>
    </source>
</evidence>
<dbReference type="InterPro" id="IPR007372">
    <property type="entry name" value="Lipid/polyisoprenoid-bd_YceI"/>
</dbReference>
<name>A0A562LP75_9GAMM</name>
<reference evidence="4 5" key="1">
    <citation type="journal article" date="2015" name="Stand. Genomic Sci.">
        <title>Genomic Encyclopedia of Bacterial and Archaeal Type Strains, Phase III: the genomes of soil and plant-associated and newly described type strains.</title>
        <authorList>
            <person name="Whitman W.B."/>
            <person name="Woyke T."/>
            <person name="Klenk H.P."/>
            <person name="Zhou Y."/>
            <person name="Lilburn T.G."/>
            <person name="Beck B.J."/>
            <person name="De Vos P."/>
            <person name="Vandamme P."/>
            <person name="Eisen J.A."/>
            <person name="Garrity G."/>
            <person name="Hugenholtz P."/>
            <person name="Kyrpides N.C."/>
        </authorList>
    </citation>
    <scope>NUCLEOTIDE SEQUENCE [LARGE SCALE GENOMIC DNA]</scope>
    <source>
        <strain evidence="4 5">CGMCC 1.10136</strain>
    </source>
</reference>
<keyword evidence="5" id="KW-1185">Reference proteome</keyword>
<dbReference type="AlphaFoldDB" id="A0A562LP75"/>
<dbReference type="Proteomes" id="UP000316471">
    <property type="component" value="Unassembled WGS sequence"/>
</dbReference>
<dbReference type="PANTHER" id="PTHR34406:SF1">
    <property type="entry name" value="PROTEIN YCEI"/>
    <property type="match status" value="1"/>
</dbReference>
<dbReference type="RefSeq" id="WP_144815282.1">
    <property type="nucleotide sequence ID" value="NZ_VLKP01000008.1"/>
</dbReference>
<accession>A0A562LP75</accession>
<feature type="signal peptide" evidence="2">
    <location>
        <begin position="1"/>
        <end position="24"/>
    </location>
</feature>
<gene>
    <name evidence="4" type="ORF">IP93_02056</name>
</gene>